<accession>A0A5Q0LZV4</accession>
<organism evidence="1 2">
    <name type="scientific">Variovorax paradoxus</name>
    <dbReference type="NCBI Taxonomy" id="34073"/>
    <lineage>
        <taxon>Bacteria</taxon>
        <taxon>Pseudomonadati</taxon>
        <taxon>Pseudomonadota</taxon>
        <taxon>Betaproteobacteria</taxon>
        <taxon>Burkholderiales</taxon>
        <taxon>Comamonadaceae</taxon>
        <taxon>Variovorax</taxon>
    </lineage>
</organism>
<dbReference type="Proteomes" id="UP000326780">
    <property type="component" value="Chromosome"/>
</dbReference>
<protein>
    <submittedName>
        <fullName evidence="1">Uncharacterized protein</fullName>
    </submittedName>
</protein>
<proteinExistence type="predicted"/>
<dbReference type="AlphaFoldDB" id="A0A5Q0LZV4"/>
<evidence type="ECO:0000313" key="1">
    <source>
        <dbReference type="EMBL" id="QFZ82871.1"/>
    </source>
</evidence>
<gene>
    <name evidence="1" type="ORF">GFK26_08910</name>
</gene>
<name>A0A5Q0LZV4_VARPD</name>
<reference evidence="1 2" key="1">
    <citation type="submission" date="2019-10" db="EMBL/GenBank/DDBJ databases">
        <title>Complete genome sequence of Variovorax paradoxus 5C-2.</title>
        <authorList>
            <person name="Gogoleva N.E."/>
            <person name="Balkin A.S."/>
        </authorList>
    </citation>
    <scope>NUCLEOTIDE SEQUENCE [LARGE SCALE GENOMIC DNA]</scope>
    <source>
        <strain evidence="1 2">5C-2</strain>
    </source>
</reference>
<dbReference type="RefSeq" id="WP_153281666.1">
    <property type="nucleotide sequence ID" value="NZ_CP045644.1"/>
</dbReference>
<sequence length="187" mass="19327">MTDGTARAKFSLADGRIEIEGSEAFVMAQLAKLEPLLAKLIEQRPAPSSSAPITSAAAGNGATAGASAAASVAPGLDAYLNLFALADEKIQILKSLPGSSKSGKTLAAAQLLTLANELNGKKATNIEEIRSTCTAHACLDRPNFATTFKGASAKEWFTFSGTGATQTISLTYPGRVKAKELANLLNK</sequence>
<dbReference type="EMBL" id="CP045644">
    <property type="protein sequence ID" value="QFZ82871.1"/>
    <property type="molecule type" value="Genomic_DNA"/>
</dbReference>
<evidence type="ECO:0000313" key="2">
    <source>
        <dbReference type="Proteomes" id="UP000326780"/>
    </source>
</evidence>